<organism evidence="2 3">
    <name type="scientific">Ampelomyces quisqualis</name>
    <name type="common">Powdery mildew agent</name>
    <dbReference type="NCBI Taxonomy" id="50730"/>
    <lineage>
        <taxon>Eukaryota</taxon>
        <taxon>Fungi</taxon>
        <taxon>Dikarya</taxon>
        <taxon>Ascomycota</taxon>
        <taxon>Pezizomycotina</taxon>
        <taxon>Dothideomycetes</taxon>
        <taxon>Pleosporomycetidae</taxon>
        <taxon>Pleosporales</taxon>
        <taxon>Pleosporineae</taxon>
        <taxon>Phaeosphaeriaceae</taxon>
        <taxon>Ampelomyces</taxon>
    </lineage>
</organism>
<protein>
    <recommendedName>
        <fullName evidence="1">SRR1-like domain-containing protein</fullName>
    </recommendedName>
</protein>
<dbReference type="Proteomes" id="UP000800096">
    <property type="component" value="Unassembled WGS sequence"/>
</dbReference>
<name>A0A6A5QVE4_AMPQU</name>
<evidence type="ECO:0000259" key="1">
    <source>
        <dbReference type="Pfam" id="PF07985"/>
    </source>
</evidence>
<accession>A0A6A5QVE4</accession>
<gene>
    <name evidence="2" type="ORF">BDU57DRAFT_512551</name>
</gene>
<reference evidence="2" key="1">
    <citation type="journal article" date="2020" name="Stud. Mycol.">
        <title>101 Dothideomycetes genomes: a test case for predicting lifestyles and emergence of pathogens.</title>
        <authorList>
            <person name="Haridas S."/>
            <person name="Albert R."/>
            <person name="Binder M."/>
            <person name="Bloem J."/>
            <person name="Labutti K."/>
            <person name="Salamov A."/>
            <person name="Andreopoulos B."/>
            <person name="Baker S."/>
            <person name="Barry K."/>
            <person name="Bills G."/>
            <person name="Bluhm B."/>
            <person name="Cannon C."/>
            <person name="Castanera R."/>
            <person name="Culley D."/>
            <person name="Daum C."/>
            <person name="Ezra D."/>
            <person name="Gonzalez J."/>
            <person name="Henrissat B."/>
            <person name="Kuo A."/>
            <person name="Liang C."/>
            <person name="Lipzen A."/>
            <person name="Lutzoni F."/>
            <person name="Magnuson J."/>
            <person name="Mondo S."/>
            <person name="Nolan M."/>
            <person name="Ohm R."/>
            <person name="Pangilinan J."/>
            <person name="Park H.-J."/>
            <person name="Ramirez L."/>
            <person name="Alfaro M."/>
            <person name="Sun H."/>
            <person name="Tritt A."/>
            <person name="Yoshinaga Y."/>
            <person name="Zwiers L.-H."/>
            <person name="Turgeon B."/>
            <person name="Goodwin S."/>
            <person name="Spatafora J."/>
            <person name="Crous P."/>
            <person name="Grigoriev I."/>
        </authorList>
    </citation>
    <scope>NUCLEOTIDE SEQUENCE</scope>
    <source>
        <strain evidence="2">HMLAC05119</strain>
    </source>
</reference>
<dbReference type="InterPro" id="IPR012942">
    <property type="entry name" value="SRR1-like"/>
</dbReference>
<feature type="domain" description="SRR1-like" evidence="1">
    <location>
        <begin position="91"/>
        <end position="250"/>
    </location>
</feature>
<evidence type="ECO:0000313" key="2">
    <source>
        <dbReference type="EMBL" id="KAF1919453.1"/>
    </source>
</evidence>
<sequence length="260" mass="29573">MSGRVKRREVEGEDGWRVVTHGLRRLNVGNEAGKKKGTGKEIAGRVPSQIVKDVTGEKLLGEFGGLRGRWRDTAVARQVEGLVGKRGWSGKSAVCIGIGSFSRDWENRWRSLWQLVLFIHVVEHFGKEGEVKMYAQDPAFIRLDKEFLKHLNITTLETGIENYITPDSFVYSPFVDWFVLLPTFLATKDPAVYVGNEILDDYTAYAQTQDKKDKLSECNELGRIFLKDRDMVKLNDFEHHAHALSGMVMYHSTNEELLPT</sequence>
<evidence type="ECO:0000313" key="3">
    <source>
        <dbReference type="Proteomes" id="UP000800096"/>
    </source>
</evidence>
<dbReference type="OrthoDB" id="5318346at2759"/>
<keyword evidence="3" id="KW-1185">Reference proteome</keyword>
<dbReference type="PANTHER" id="PTHR42080">
    <property type="entry name" value="SRR1 DOMAIN-CONTAINING PROTEIN"/>
    <property type="match status" value="1"/>
</dbReference>
<dbReference type="Pfam" id="PF07985">
    <property type="entry name" value="SRR1"/>
    <property type="match status" value="1"/>
</dbReference>
<dbReference type="EMBL" id="ML979133">
    <property type="protein sequence ID" value="KAF1919453.1"/>
    <property type="molecule type" value="Genomic_DNA"/>
</dbReference>
<dbReference type="AlphaFoldDB" id="A0A6A5QVE4"/>
<dbReference type="PANTHER" id="PTHR42080:SF1">
    <property type="entry name" value="SRR1-LIKE DOMAIN-CONTAINING PROTEIN"/>
    <property type="match status" value="1"/>
</dbReference>
<proteinExistence type="predicted"/>